<dbReference type="OrthoDB" id="10011868at2"/>
<sequence>MENKYLLEFDGFFSESKHSIYFTIFQILKVLKMKKTISVLITSMLFPITSHAEVLLGKVSNIVSRGDVTFIQMTEPNNRVIINQETPSNVKDILINPSIIDRDVRLLIERDVDDRTGEEVIKARGVIVR</sequence>
<protein>
    <submittedName>
        <fullName evidence="1">Uncharacterized protein</fullName>
    </submittedName>
</protein>
<keyword evidence="2" id="KW-1185">Reference proteome</keyword>
<dbReference type="AlphaFoldDB" id="A0A511QEL7"/>
<dbReference type="RefSeq" id="WP_145993875.1">
    <property type="nucleotide sequence ID" value="NZ_BAOJ01000029.1"/>
</dbReference>
<gene>
    <name evidence="1" type="ORF">VSA01S_18410</name>
</gene>
<proteinExistence type="predicted"/>
<evidence type="ECO:0000313" key="2">
    <source>
        <dbReference type="Proteomes" id="UP000321922"/>
    </source>
</evidence>
<comment type="caution">
    <text evidence="1">The sequence shown here is derived from an EMBL/GenBank/DDBJ whole genome shotgun (WGS) entry which is preliminary data.</text>
</comment>
<reference evidence="1 2" key="1">
    <citation type="submission" date="2019-07" db="EMBL/GenBank/DDBJ databases">
        <title>Whole genome shotgun sequence of Vibrio sagamiensis NBRC 104589.</title>
        <authorList>
            <person name="Hosoyama A."/>
            <person name="Uohara A."/>
            <person name="Ohji S."/>
            <person name="Ichikawa N."/>
        </authorList>
    </citation>
    <scope>NUCLEOTIDE SEQUENCE [LARGE SCALE GENOMIC DNA]</scope>
    <source>
        <strain evidence="1 2">NBRC 104589</strain>
    </source>
</reference>
<accession>A0A511QEL7</accession>
<dbReference type="EMBL" id="BJXJ01000015">
    <property type="protein sequence ID" value="GEM75729.1"/>
    <property type="molecule type" value="Genomic_DNA"/>
</dbReference>
<organism evidence="1 2">
    <name type="scientific">Vibrio sagamiensis NBRC 104589</name>
    <dbReference type="NCBI Taxonomy" id="1219064"/>
    <lineage>
        <taxon>Bacteria</taxon>
        <taxon>Pseudomonadati</taxon>
        <taxon>Pseudomonadota</taxon>
        <taxon>Gammaproteobacteria</taxon>
        <taxon>Vibrionales</taxon>
        <taxon>Vibrionaceae</taxon>
        <taxon>Vibrio</taxon>
    </lineage>
</organism>
<dbReference type="Proteomes" id="UP000321922">
    <property type="component" value="Unassembled WGS sequence"/>
</dbReference>
<evidence type="ECO:0000313" key="1">
    <source>
        <dbReference type="EMBL" id="GEM75729.1"/>
    </source>
</evidence>
<name>A0A511QEL7_9VIBR</name>